<evidence type="ECO:0000256" key="2">
    <source>
        <dbReference type="ARBA" id="ARBA00011575"/>
    </source>
</evidence>
<reference evidence="14 15" key="1">
    <citation type="submission" date="2016-11" db="EMBL/GenBank/DDBJ databases">
        <authorList>
            <person name="Jaros S."/>
            <person name="Januszkiewicz K."/>
            <person name="Wedrychowicz H."/>
        </authorList>
    </citation>
    <scope>NUCLEOTIDE SEQUENCE [LARGE SCALE GENOMIC DNA]</scope>
    <source>
        <strain evidence="14 15">DSM 6191</strain>
    </source>
</reference>
<dbReference type="InterPro" id="IPR019999">
    <property type="entry name" value="Anth_synth_I-like"/>
</dbReference>
<comment type="function">
    <text evidence="9">Part of a heterotetrameric complex that catalyzes the two-step biosynthesis of anthranilate, an intermediate in the biosynthesis of L-tryptophan. In the first step, the glutamine-binding beta subunit (TrpG) of anthranilate synthase (AS) provides the glutamine amidotransferase activity which generates ammonia as a substrate that, along with chorismate, is used in the second step, catalyzed by the large alpha subunit of AS (TrpE) to produce anthranilate. In the absence of TrpG, TrpE can synthesize anthranilate directly from chorismate and high concentrations of ammonia.</text>
</comment>
<keyword evidence="7" id="KW-0460">Magnesium</keyword>
<evidence type="ECO:0000313" key="15">
    <source>
        <dbReference type="Proteomes" id="UP000184241"/>
    </source>
</evidence>
<accession>A0A1M5WRN6</accession>
<feature type="region of interest" description="Disordered" evidence="11">
    <location>
        <begin position="273"/>
        <end position="296"/>
    </location>
</feature>
<dbReference type="InterPro" id="IPR015890">
    <property type="entry name" value="Chorismate_C"/>
</dbReference>
<keyword evidence="6" id="KW-0479">Metal-binding</keyword>
<keyword evidence="5" id="KW-0808">Transferase</keyword>
<dbReference type="EMBL" id="FQXU01000004">
    <property type="protein sequence ID" value="SHH90179.1"/>
    <property type="molecule type" value="Genomic_DNA"/>
</dbReference>
<dbReference type="Gene3D" id="3.60.120.10">
    <property type="entry name" value="Anthranilate synthase"/>
    <property type="match status" value="1"/>
</dbReference>
<evidence type="ECO:0000256" key="6">
    <source>
        <dbReference type="ARBA" id="ARBA00022723"/>
    </source>
</evidence>
<feature type="domain" description="Chorismate-utilising enzyme C-terminal" evidence="12">
    <location>
        <begin position="191"/>
        <end position="445"/>
    </location>
</feature>
<name>A0A1M5WRN6_9CLOT</name>
<sequence>MEVLIKEIETSLNIAEIYAHFNSRNNIMLDSSKEDKELSKFSFIGVNPFLIFKWFGEFGEIIKDEEIEKFESDPLEKLRELTEAYKIEIDNKIPLVSGTIGYISYDYGKRIEGIEGVSKKNIEIPEIYFVFYDNIIVKDLSKNKTYVTSRGILKDRKISLKEIEDKIHKIIKTKDEKFSFNTNKFTSNFYKEDYLKAISKMKDYIVDGHIYIANMTQNFCCENSEDSFYTYRKLREINPAPFSAYMNLDGFEVISSSPERFLKLNNRGKVETKPIKGTRKRGKTLEEDEKNRRELENSEKDKAELLMIVDLERNDLSKVCKPHSVKVEELFKIEEYSTVFHLVSKIVGELREKEDIFSLLKATFPGGSITGAPKLRAMEIIHELEKLERGLYTGSIGYIDFRGNSDFNIVIRTIIKQKDKAYFGVGGGITYDSLEESEYEETLDKGKALMKVL</sequence>
<dbReference type="RefSeq" id="WP_073017723.1">
    <property type="nucleotide sequence ID" value="NZ_FQXU01000004.1"/>
</dbReference>
<dbReference type="SUPFAM" id="SSF56322">
    <property type="entry name" value="ADC synthase"/>
    <property type="match status" value="1"/>
</dbReference>
<evidence type="ECO:0000256" key="8">
    <source>
        <dbReference type="ARBA" id="ARBA00023239"/>
    </source>
</evidence>
<dbReference type="NCBIfam" id="TIGR00553">
    <property type="entry name" value="pabB"/>
    <property type="match status" value="1"/>
</dbReference>
<keyword evidence="8" id="KW-0456">Lyase</keyword>
<evidence type="ECO:0000259" key="12">
    <source>
        <dbReference type="Pfam" id="PF00425"/>
    </source>
</evidence>
<gene>
    <name evidence="14" type="ORF">SAMN02745941_01220</name>
</gene>
<dbReference type="GO" id="GO:0046820">
    <property type="term" value="F:4-amino-4-deoxychorismate synthase activity"/>
    <property type="evidence" value="ECO:0007669"/>
    <property type="project" value="UniProtKB-EC"/>
</dbReference>
<evidence type="ECO:0000259" key="13">
    <source>
        <dbReference type="Pfam" id="PF04715"/>
    </source>
</evidence>
<dbReference type="InterPro" id="IPR005801">
    <property type="entry name" value="ADC_synthase"/>
</dbReference>
<feature type="domain" description="Anthranilate synthase component I N-terminal" evidence="13">
    <location>
        <begin position="12"/>
        <end position="147"/>
    </location>
</feature>
<dbReference type="GO" id="GO:0000162">
    <property type="term" value="P:L-tryptophan biosynthetic process"/>
    <property type="evidence" value="ECO:0007669"/>
    <property type="project" value="TreeGrafter"/>
</dbReference>
<protein>
    <recommendedName>
        <fullName evidence="4">Anthranilate synthase component 1</fullName>
        <ecNumber evidence="3">2.6.1.85</ecNumber>
    </recommendedName>
</protein>
<evidence type="ECO:0000256" key="4">
    <source>
        <dbReference type="ARBA" id="ARBA00020653"/>
    </source>
</evidence>
<comment type="catalytic activity">
    <reaction evidence="10">
        <text>chorismate + L-glutamine = anthranilate + pyruvate + L-glutamate + H(+)</text>
        <dbReference type="Rhea" id="RHEA:21732"/>
        <dbReference type="ChEBI" id="CHEBI:15361"/>
        <dbReference type="ChEBI" id="CHEBI:15378"/>
        <dbReference type="ChEBI" id="CHEBI:16567"/>
        <dbReference type="ChEBI" id="CHEBI:29748"/>
        <dbReference type="ChEBI" id="CHEBI:29985"/>
        <dbReference type="ChEBI" id="CHEBI:58359"/>
        <dbReference type="EC" id="4.1.3.27"/>
    </reaction>
</comment>
<evidence type="ECO:0000256" key="3">
    <source>
        <dbReference type="ARBA" id="ARBA00013139"/>
    </source>
</evidence>
<organism evidence="14 15">
    <name type="scientific">Clostridium intestinale DSM 6191</name>
    <dbReference type="NCBI Taxonomy" id="1121320"/>
    <lineage>
        <taxon>Bacteria</taxon>
        <taxon>Bacillati</taxon>
        <taxon>Bacillota</taxon>
        <taxon>Clostridia</taxon>
        <taxon>Eubacteriales</taxon>
        <taxon>Clostridiaceae</taxon>
        <taxon>Clostridium</taxon>
    </lineage>
</organism>
<comment type="subunit">
    <text evidence="2">Heterotetramer consisting of two non-identical subunits: a beta subunit (TrpG) and a large alpha subunit (TrpE).</text>
</comment>
<dbReference type="PANTHER" id="PTHR11236">
    <property type="entry name" value="AMINOBENZOATE/ANTHRANILATE SYNTHASE"/>
    <property type="match status" value="1"/>
</dbReference>
<dbReference type="Pfam" id="PF04715">
    <property type="entry name" value="Anth_synt_I_N"/>
    <property type="match status" value="1"/>
</dbReference>
<dbReference type="Pfam" id="PF00425">
    <property type="entry name" value="Chorismate_bind"/>
    <property type="match status" value="1"/>
</dbReference>
<evidence type="ECO:0000256" key="9">
    <source>
        <dbReference type="ARBA" id="ARBA00025634"/>
    </source>
</evidence>
<evidence type="ECO:0000256" key="5">
    <source>
        <dbReference type="ARBA" id="ARBA00022679"/>
    </source>
</evidence>
<dbReference type="AlphaFoldDB" id="A0A1M5WRN6"/>
<dbReference type="EC" id="2.6.1.85" evidence="3"/>
<dbReference type="GO" id="GO:0046872">
    <property type="term" value="F:metal ion binding"/>
    <property type="evidence" value="ECO:0007669"/>
    <property type="project" value="UniProtKB-KW"/>
</dbReference>
<dbReference type="PANTHER" id="PTHR11236:SF48">
    <property type="entry name" value="ISOCHORISMATE SYNTHASE MENF"/>
    <property type="match status" value="1"/>
</dbReference>
<dbReference type="GO" id="GO:0009396">
    <property type="term" value="P:folic acid-containing compound biosynthetic process"/>
    <property type="evidence" value="ECO:0007669"/>
    <property type="project" value="InterPro"/>
</dbReference>
<evidence type="ECO:0000256" key="10">
    <source>
        <dbReference type="ARBA" id="ARBA00047683"/>
    </source>
</evidence>
<dbReference type="Proteomes" id="UP000184241">
    <property type="component" value="Unassembled WGS sequence"/>
</dbReference>
<dbReference type="InterPro" id="IPR006805">
    <property type="entry name" value="Anth_synth_I_N"/>
</dbReference>
<evidence type="ECO:0000256" key="11">
    <source>
        <dbReference type="SAM" id="MobiDB-lite"/>
    </source>
</evidence>
<proteinExistence type="predicted"/>
<evidence type="ECO:0000256" key="7">
    <source>
        <dbReference type="ARBA" id="ARBA00022842"/>
    </source>
</evidence>
<evidence type="ECO:0000313" key="14">
    <source>
        <dbReference type="EMBL" id="SHH90179.1"/>
    </source>
</evidence>
<dbReference type="PRINTS" id="PR00095">
    <property type="entry name" value="ANTSNTHASEI"/>
</dbReference>
<evidence type="ECO:0000256" key="1">
    <source>
        <dbReference type="ARBA" id="ARBA00001946"/>
    </source>
</evidence>
<comment type="cofactor">
    <cofactor evidence="1">
        <name>Mg(2+)</name>
        <dbReference type="ChEBI" id="CHEBI:18420"/>
    </cofactor>
</comment>
<feature type="compositionally biased region" description="Basic and acidic residues" evidence="11">
    <location>
        <begin position="283"/>
        <end position="296"/>
    </location>
</feature>
<dbReference type="GO" id="GO:0004049">
    <property type="term" value="F:anthranilate synthase activity"/>
    <property type="evidence" value="ECO:0007669"/>
    <property type="project" value="UniProtKB-EC"/>
</dbReference>
<dbReference type="InterPro" id="IPR005802">
    <property type="entry name" value="ADC_synth_comp_1"/>
</dbReference>